<feature type="compositionally biased region" description="Low complexity" evidence="1">
    <location>
        <begin position="45"/>
        <end position="63"/>
    </location>
</feature>
<feature type="region of interest" description="Disordered" evidence="1">
    <location>
        <begin position="207"/>
        <end position="257"/>
    </location>
</feature>
<dbReference type="EMBL" id="CADCTX010000074">
    <property type="protein sequence ID" value="CAA9299671.1"/>
    <property type="molecule type" value="Genomic_DNA"/>
</dbReference>
<dbReference type="AlphaFoldDB" id="A0A6J4KAF7"/>
<feature type="region of interest" description="Disordered" evidence="1">
    <location>
        <begin position="1"/>
        <end position="115"/>
    </location>
</feature>
<protein>
    <submittedName>
        <fullName evidence="2">Transmembrane protein</fullName>
    </submittedName>
</protein>
<accession>A0A6J4KAF7</accession>
<proteinExistence type="predicted"/>
<keyword evidence="2" id="KW-0472">Membrane</keyword>
<feature type="region of interest" description="Disordered" evidence="1">
    <location>
        <begin position="128"/>
        <end position="153"/>
    </location>
</feature>
<evidence type="ECO:0000313" key="2">
    <source>
        <dbReference type="EMBL" id="CAA9299671.1"/>
    </source>
</evidence>
<feature type="compositionally biased region" description="Low complexity" evidence="1">
    <location>
        <begin position="72"/>
        <end position="81"/>
    </location>
</feature>
<organism evidence="2">
    <name type="scientific">uncultured Gemmatimonadaceae bacterium</name>
    <dbReference type="NCBI Taxonomy" id="246130"/>
    <lineage>
        <taxon>Bacteria</taxon>
        <taxon>Pseudomonadati</taxon>
        <taxon>Gemmatimonadota</taxon>
        <taxon>Gemmatimonadia</taxon>
        <taxon>Gemmatimonadales</taxon>
        <taxon>Gemmatimonadaceae</taxon>
        <taxon>environmental samples</taxon>
    </lineage>
</organism>
<gene>
    <name evidence="2" type="ORF">AVDCRST_MAG40-265</name>
</gene>
<feature type="non-terminal residue" evidence="2">
    <location>
        <position position="257"/>
    </location>
</feature>
<feature type="compositionally biased region" description="Basic residues" evidence="1">
    <location>
        <begin position="11"/>
        <end position="36"/>
    </location>
</feature>
<reference evidence="2" key="1">
    <citation type="submission" date="2020-02" db="EMBL/GenBank/DDBJ databases">
        <authorList>
            <person name="Meier V. D."/>
        </authorList>
    </citation>
    <scope>NUCLEOTIDE SEQUENCE</scope>
    <source>
        <strain evidence="2">AVDCRST_MAG40</strain>
    </source>
</reference>
<feature type="non-terminal residue" evidence="2">
    <location>
        <position position="1"/>
    </location>
</feature>
<keyword evidence="2" id="KW-0812">Transmembrane</keyword>
<name>A0A6J4KAF7_9BACT</name>
<evidence type="ECO:0000256" key="1">
    <source>
        <dbReference type="SAM" id="MobiDB-lite"/>
    </source>
</evidence>
<feature type="compositionally biased region" description="Low complexity" evidence="1">
    <location>
        <begin position="234"/>
        <end position="250"/>
    </location>
</feature>
<sequence>ARGSARPAGGGRRRARRRRARRAARRRHGAPRRRDGRRRDGRGDGAAARGRVGRPGARAPLRHVGGDDGGDDAAVGGATRAAVRDRGAAAAGAAEPGRAHERARGGLPPDVDGVLGRRGARAVGAAPGRAAVAGDGEHEPHLRRAPPRGGRRVPVDAAQGALSGRVPLAARLPVARVARGGGRRARDGGAARPVLRGLLLGADGAAVRGRRDEPALGRRARRLRAGGEGRPRGRVAGPGRGAPARGLGRVDAGRGPL</sequence>